<keyword evidence="5 9" id="KW-0732">Signal</keyword>
<dbReference type="eggNOG" id="KOG0619">
    <property type="taxonomic scope" value="Eukaryota"/>
</dbReference>
<dbReference type="PROSITE" id="PS51450">
    <property type="entry name" value="LRR"/>
    <property type="match status" value="2"/>
</dbReference>
<dbReference type="FunFam" id="3.80.10.10:FF:001360">
    <property type="entry name" value="Uncharacterized protein"/>
    <property type="match status" value="1"/>
</dbReference>
<comment type="subcellular location">
    <subcellularLocation>
        <location evidence="1">Secreted</location>
    </subcellularLocation>
</comment>
<feature type="transmembrane region" description="Helical" evidence="8">
    <location>
        <begin position="468"/>
        <end position="493"/>
    </location>
</feature>
<dbReference type="InterPro" id="IPR000483">
    <property type="entry name" value="Cys-rich_flank_reg_C"/>
</dbReference>
<dbReference type="InParanoid" id="C3XWN9"/>
<evidence type="ECO:0000256" key="9">
    <source>
        <dbReference type="SAM" id="SignalP"/>
    </source>
</evidence>
<dbReference type="InterPro" id="IPR032675">
    <property type="entry name" value="LRR_dom_sf"/>
</dbReference>
<keyword evidence="8" id="KW-1133">Transmembrane helix</keyword>
<dbReference type="InterPro" id="IPR050541">
    <property type="entry name" value="LRR_TM_domain-containing"/>
</dbReference>
<feature type="domain" description="LRRCT" evidence="10">
    <location>
        <begin position="309"/>
        <end position="358"/>
    </location>
</feature>
<dbReference type="GO" id="GO:0007399">
    <property type="term" value="P:nervous system development"/>
    <property type="evidence" value="ECO:0007669"/>
    <property type="project" value="UniProtKB-ARBA"/>
</dbReference>
<evidence type="ECO:0000256" key="5">
    <source>
        <dbReference type="ARBA" id="ARBA00022729"/>
    </source>
</evidence>
<evidence type="ECO:0000256" key="8">
    <source>
        <dbReference type="SAM" id="Phobius"/>
    </source>
</evidence>
<keyword evidence="8" id="KW-0472">Membrane</keyword>
<reference evidence="11" key="1">
    <citation type="journal article" date="2008" name="Nature">
        <title>The amphioxus genome and the evolution of the chordate karyotype.</title>
        <authorList>
            <consortium name="US DOE Joint Genome Institute (JGI-PGF)"/>
            <person name="Putnam N.H."/>
            <person name="Butts T."/>
            <person name="Ferrier D.E.K."/>
            <person name="Furlong R.F."/>
            <person name="Hellsten U."/>
            <person name="Kawashima T."/>
            <person name="Robinson-Rechavi M."/>
            <person name="Shoguchi E."/>
            <person name="Terry A."/>
            <person name="Yu J.-K."/>
            <person name="Benito-Gutierrez E.L."/>
            <person name="Dubchak I."/>
            <person name="Garcia-Fernandez J."/>
            <person name="Gibson-Brown J.J."/>
            <person name="Grigoriev I.V."/>
            <person name="Horton A.C."/>
            <person name="de Jong P.J."/>
            <person name="Jurka J."/>
            <person name="Kapitonov V.V."/>
            <person name="Kohara Y."/>
            <person name="Kuroki Y."/>
            <person name="Lindquist E."/>
            <person name="Lucas S."/>
            <person name="Osoegawa K."/>
            <person name="Pennacchio L.A."/>
            <person name="Salamov A.A."/>
            <person name="Satou Y."/>
            <person name="Sauka-Spengler T."/>
            <person name="Schmutz J."/>
            <person name="Shin-I T."/>
            <person name="Toyoda A."/>
            <person name="Bronner-Fraser M."/>
            <person name="Fujiyama A."/>
            <person name="Holland L.Z."/>
            <person name="Holland P.W.H."/>
            <person name="Satoh N."/>
            <person name="Rokhsar D.S."/>
        </authorList>
    </citation>
    <scope>NUCLEOTIDE SEQUENCE [LARGE SCALE GENOMIC DNA]</scope>
    <source>
        <strain evidence="11">S238N-H82</strain>
        <tissue evidence="11">Testes</tissue>
    </source>
</reference>
<dbReference type="PRINTS" id="PR00019">
    <property type="entry name" value="LEURICHRPT"/>
</dbReference>
<dbReference type="Pfam" id="PF13855">
    <property type="entry name" value="LRR_8"/>
    <property type="match status" value="2"/>
</dbReference>
<evidence type="ECO:0000313" key="11">
    <source>
        <dbReference type="EMBL" id="EEN67149.1"/>
    </source>
</evidence>
<name>C3XWN9_BRAFL</name>
<dbReference type="SMART" id="SM00369">
    <property type="entry name" value="LRR_TYP"/>
    <property type="match status" value="10"/>
</dbReference>
<evidence type="ECO:0000256" key="7">
    <source>
        <dbReference type="ARBA" id="ARBA00023157"/>
    </source>
</evidence>
<keyword evidence="6" id="KW-0677">Repeat</keyword>
<dbReference type="InterPro" id="IPR025875">
    <property type="entry name" value="Leu-rich_rpt_4"/>
</dbReference>
<organism>
    <name type="scientific">Branchiostoma floridae</name>
    <name type="common">Florida lancelet</name>
    <name type="synonym">Amphioxus</name>
    <dbReference type="NCBI Taxonomy" id="7739"/>
    <lineage>
        <taxon>Eukaryota</taxon>
        <taxon>Metazoa</taxon>
        <taxon>Chordata</taxon>
        <taxon>Cephalochordata</taxon>
        <taxon>Leptocardii</taxon>
        <taxon>Amphioxiformes</taxon>
        <taxon>Branchiostomatidae</taxon>
        <taxon>Branchiostoma</taxon>
    </lineage>
</organism>
<keyword evidence="8" id="KW-0812">Transmembrane</keyword>
<keyword evidence="4" id="KW-0433">Leucine-rich repeat</keyword>
<dbReference type="EMBL" id="GG666471">
    <property type="protein sequence ID" value="EEN67149.1"/>
    <property type="molecule type" value="Genomic_DNA"/>
</dbReference>
<keyword evidence="2" id="KW-0217">Developmental protein</keyword>
<dbReference type="Pfam" id="PF12799">
    <property type="entry name" value="LRR_4"/>
    <property type="match status" value="1"/>
</dbReference>
<keyword evidence="7" id="KW-1015">Disulfide bond</keyword>
<sequence length="761" mass="83872">MGIKLRHLLMFIIIILKELNVQVDGWWVSTPEADCSCAPSSRCDCTDRGLTSIPQNLPTSIYELNLKLNQITIIQKGTFANLPQLQELDLSSNQITMIQAGSFVNLPQLQDLQLYLNKITIIQAGTFVNLPQLQELELSYNQISVIQAGAIANLSRLQDLDLSENQILIIQAGTFTNLPGLQELDLSNNQISMIQAGAIANLSQLQELHLFQNNISMIQAGSFENLPHLQELELSYNQISVIQAGAIANLPQLQKLHLFQNNISMIQADAFANLPKLHCLDLRNNKLSAIGTVAYDLLPANLDIKLDGNPWQCDCKMVPFRLDSTEFPSSKDQITCAQPANLRGQKLTDVSPEELVCTEPTIPALPVHVTLTSNGFNVTTASPAGSKNTLTQTIAPPLQTTSDHPESKVFYNNPQVISKNYDMFNNDTTKCLAGKRGKTRVTISSSLQTISHRLKSGSSKESVPSFPILVLIGSVCGSMAGIALIGIVILTIWHKRRTENRASEPSTCPNSSVVLSNMNMTGTVVTNGHYYQTGPGHGNQYEDIDQHNHLGQDQSHTTTECNTKTKDTVVTSDHDPQYEDVDKVHVQTGREQSQSNINTKVVEMSDHDPLTGQDHPHAIMETRNPSYGTRQIDPMQNSMYKVSGQSQTITKSNINATVIVKASAHDHSTGQGRSQVKNPSYGTGQIDPIQSSMYQDVGQSHDFTESNPNSTTYLETSCRDHLYKDMSQHNDTDLDQSQAFIEARNPSYGRLCQPKVPSTKS</sequence>
<keyword evidence="3" id="KW-0964">Secreted</keyword>
<dbReference type="GO" id="GO:0005576">
    <property type="term" value="C:extracellular region"/>
    <property type="evidence" value="ECO:0007669"/>
    <property type="project" value="UniProtKB-SubCell"/>
</dbReference>
<protein>
    <recommendedName>
        <fullName evidence="10">LRRCT domain-containing protein</fullName>
    </recommendedName>
</protein>
<proteinExistence type="predicted"/>
<dbReference type="InterPro" id="IPR001611">
    <property type="entry name" value="Leu-rich_rpt"/>
</dbReference>
<dbReference type="FunFam" id="3.80.10.10:FF:000002">
    <property type="entry name" value="Slit guidance ligand 2"/>
    <property type="match status" value="1"/>
</dbReference>
<dbReference type="Gene3D" id="3.80.10.10">
    <property type="entry name" value="Ribonuclease Inhibitor"/>
    <property type="match status" value="2"/>
</dbReference>
<gene>
    <name evidence="11" type="ORF">BRAFLDRAFT_88462</name>
</gene>
<evidence type="ECO:0000256" key="3">
    <source>
        <dbReference type="ARBA" id="ARBA00022525"/>
    </source>
</evidence>
<feature type="signal peptide" evidence="9">
    <location>
        <begin position="1"/>
        <end position="25"/>
    </location>
</feature>
<dbReference type="PANTHER" id="PTHR24369:SF211">
    <property type="entry name" value="LEUCINE-RICH REPEAT-CONTAINING PROTEIN 15-LIKE"/>
    <property type="match status" value="1"/>
</dbReference>
<dbReference type="AlphaFoldDB" id="C3XWN9"/>
<accession>C3XWN9</accession>
<dbReference type="InterPro" id="IPR003591">
    <property type="entry name" value="Leu-rich_rpt_typical-subtyp"/>
</dbReference>
<evidence type="ECO:0000256" key="1">
    <source>
        <dbReference type="ARBA" id="ARBA00004613"/>
    </source>
</evidence>
<dbReference type="SMART" id="SM00082">
    <property type="entry name" value="LRRCT"/>
    <property type="match status" value="1"/>
</dbReference>
<evidence type="ECO:0000259" key="10">
    <source>
        <dbReference type="SMART" id="SM00082"/>
    </source>
</evidence>
<dbReference type="SUPFAM" id="SSF52058">
    <property type="entry name" value="L domain-like"/>
    <property type="match status" value="1"/>
</dbReference>
<feature type="chain" id="PRO_5002933259" description="LRRCT domain-containing protein" evidence="9">
    <location>
        <begin position="26"/>
        <end position="761"/>
    </location>
</feature>
<evidence type="ECO:0000256" key="2">
    <source>
        <dbReference type="ARBA" id="ARBA00022473"/>
    </source>
</evidence>
<evidence type="ECO:0000256" key="6">
    <source>
        <dbReference type="ARBA" id="ARBA00022737"/>
    </source>
</evidence>
<dbReference type="PANTHER" id="PTHR24369">
    <property type="entry name" value="ANTIGEN BSP, PUTATIVE-RELATED"/>
    <property type="match status" value="1"/>
</dbReference>
<evidence type="ECO:0000256" key="4">
    <source>
        <dbReference type="ARBA" id="ARBA00022614"/>
    </source>
</evidence>